<feature type="region of interest" description="Disordered" evidence="1">
    <location>
        <begin position="90"/>
        <end position="220"/>
    </location>
</feature>
<sequence>MTGIRHRFLMAIGLAGTIALGGCYDDGYYGGVSVGSGYYGGGYYDPYYSPGYYPGGYGWYDGFYYPGSGYYVYDRGGRRHRWNDGQRRYWEGRRGQQGQGGRWNGRDRDKPGGWNRPDGNRPDRDRPAWTRPGRDRPDQSRPDQGRPDGWRGNDGQIRPPAWTRPRPDGNATRPAPQPRPQASQPRPQRDWGARSMPAPRADRPMRSGGGRDPAMRTRPR</sequence>
<organism evidence="2 3">
    <name type="scientific">Sphingobium rhizovicinum</name>
    <dbReference type="NCBI Taxonomy" id="432308"/>
    <lineage>
        <taxon>Bacteria</taxon>
        <taxon>Pseudomonadati</taxon>
        <taxon>Pseudomonadota</taxon>
        <taxon>Alphaproteobacteria</taxon>
        <taxon>Sphingomonadales</taxon>
        <taxon>Sphingomonadaceae</taxon>
        <taxon>Sphingobium</taxon>
    </lineage>
</organism>
<keyword evidence="3" id="KW-1185">Reference proteome</keyword>
<comment type="caution">
    <text evidence="2">The sequence shown here is derived from an EMBL/GenBank/DDBJ whole genome shotgun (WGS) entry which is preliminary data.</text>
</comment>
<protein>
    <submittedName>
        <fullName evidence="2">Peptidase</fullName>
    </submittedName>
</protein>
<dbReference type="PROSITE" id="PS51257">
    <property type="entry name" value="PROKAR_LIPOPROTEIN"/>
    <property type="match status" value="1"/>
</dbReference>
<proteinExistence type="predicted"/>
<feature type="compositionally biased region" description="Basic and acidic residues" evidence="1">
    <location>
        <begin position="118"/>
        <end position="151"/>
    </location>
</feature>
<dbReference type="RefSeq" id="WP_380797378.1">
    <property type="nucleotide sequence ID" value="NZ_JBHRVU010000004.1"/>
</dbReference>
<evidence type="ECO:0000313" key="3">
    <source>
        <dbReference type="Proteomes" id="UP001595681"/>
    </source>
</evidence>
<dbReference type="Proteomes" id="UP001595681">
    <property type="component" value="Unassembled WGS sequence"/>
</dbReference>
<evidence type="ECO:0000313" key="2">
    <source>
        <dbReference type="EMBL" id="MFC3443055.1"/>
    </source>
</evidence>
<gene>
    <name evidence="2" type="ORF">ACFOKF_17940</name>
</gene>
<dbReference type="EMBL" id="JBHRVU010000004">
    <property type="protein sequence ID" value="MFC3443055.1"/>
    <property type="molecule type" value="Genomic_DNA"/>
</dbReference>
<accession>A0ABV7NIA2</accession>
<name>A0ABV7NIA2_9SPHN</name>
<evidence type="ECO:0000256" key="1">
    <source>
        <dbReference type="SAM" id="MobiDB-lite"/>
    </source>
</evidence>
<reference evidence="3" key="1">
    <citation type="journal article" date="2019" name="Int. J. Syst. Evol. Microbiol.">
        <title>The Global Catalogue of Microorganisms (GCM) 10K type strain sequencing project: providing services to taxonomists for standard genome sequencing and annotation.</title>
        <authorList>
            <consortium name="The Broad Institute Genomics Platform"/>
            <consortium name="The Broad Institute Genome Sequencing Center for Infectious Disease"/>
            <person name="Wu L."/>
            <person name="Ma J."/>
        </authorList>
    </citation>
    <scope>NUCLEOTIDE SEQUENCE [LARGE SCALE GENOMIC DNA]</scope>
    <source>
        <strain evidence="3">CCM 7491</strain>
    </source>
</reference>